<organism evidence="1 2">
    <name type="scientific">Elysia marginata</name>
    <dbReference type="NCBI Taxonomy" id="1093978"/>
    <lineage>
        <taxon>Eukaryota</taxon>
        <taxon>Metazoa</taxon>
        <taxon>Spiralia</taxon>
        <taxon>Lophotrochozoa</taxon>
        <taxon>Mollusca</taxon>
        <taxon>Gastropoda</taxon>
        <taxon>Heterobranchia</taxon>
        <taxon>Euthyneura</taxon>
        <taxon>Panpulmonata</taxon>
        <taxon>Sacoglossa</taxon>
        <taxon>Placobranchoidea</taxon>
        <taxon>Plakobranchidae</taxon>
        <taxon>Elysia</taxon>
    </lineage>
</organism>
<protein>
    <submittedName>
        <fullName evidence="1">Uncharacterized protein</fullName>
    </submittedName>
</protein>
<accession>A0AAV4JS95</accession>
<dbReference type="AlphaFoldDB" id="A0AAV4JS95"/>
<gene>
    <name evidence="1" type="ORF">ElyMa_005141900</name>
</gene>
<proteinExistence type="predicted"/>
<reference evidence="1 2" key="1">
    <citation type="journal article" date="2021" name="Elife">
        <title>Chloroplast acquisition without the gene transfer in kleptoplastic sea slugs, Plakobranchus ocellatus.</title>
        <authorList>
            <person name="Maeda T."/>
            <person name="Takahashi S."/>
            <person name="Yoshida T."/>
            <person name="Shimamura S."/>
            <person name="Takaki Y."/>
            <person name="Nagai Y."/>
            <person name="Toyoda A."/>
            <person name="Suzuki Y."/>
            <person name="Arimoto A."/>
            <person name="Ishii H."/>
            <person name="Satoh N."/>
            <person name="Nishiyama T."/>
            <person name="Hasebe M."/>
            <person name="Maruyama T."/>
            <person name="Minagawa J."/>
            <person name="Obokata J."/>
            <person name="Shigenobu S."/>
        </authorList>
    </citation>
    <scope>NUCLEOTIDE SEQUENCE [LARGE SCALE GENOMIC DNA]</scope>
</reference>
<name>A0AAV4JS95_9GAST</name>
<dbReference type="Proteomes" id="UP000762676">
    <property type="component" value="Unassembled WGS sequence"/>
</dbReference>
<sequence length="108" mass="12011">MAKWKDVETPDGSRERQREIAEVGGWALFVSNNDSRYCVQRLLACLCPLAWPKLVAERGRASEAGQKTVTGADWCSSLMVSSPPRQISANTVFMCTHQRIPSLHLHLG</sequence>
<evidence type="ECO:0000313" key="1">
    <source>
        <dbReference type="EMBL" id="GFS23802.1"/>
    </source>
</evidence>
<comment type="caution">
    <text evidence="1">The sequence shown here is derived from an EMBL/GenBank/DDBJ whole genome shotgun (WGS) entry which is preliminary data.</text>
</comment>
<keyword evidence="2" id="KW-1185">Reference proteome</keyword>
<evidence type="ECO:0000313" key="2">
    <source>
        <dbReference type="Proteomes" id="UP000762676"/>
    </source>
</evidence>
<dbReference type="EMBL" id="BMAT01010303">
    <property type="protein sequence ID" value="GFS23802.1"/>
    <property type="molecule type" value="Genomic_DNA"/>
</dbReference>